<organism evidence="2 3">
    <name type="scientific">Scrofimicrobium canadense</name>
    <dbReference type="NCBI Taxonomy" id="2652290"/>
    <lineage>
        <taxon>Bacteria</taxon>
        <taxon>Bacillati</taxon>
        <taxon>Actinomycetota</taxon>
        <taxon>Actinomycetes</taxon>
        <taxon>Actinomycetales</taxon>
        <taxon>Actinomycetaceae</taxon>
        <taxon>Scrofimicrobium</taxon>
    </lineage>
</organism>
<dbReference type="Proteomes" id="UP000470875">
    <property type="component" value="Unassembled WGS sequence"/>
</dbReference>
<dbReference type="InterPro" id="IPR001466">
    <property type="entry name" value="Beta-lactam-related"/>
</dbReference>
<dbReference type="PANTHER" id="PTHR43283">
    <property type="entry name" value="BETA-LACTAMASE-RELATED"/>
    <property type="match status" value="1"/>
</dbReference>
<sequence>MIDVPFDYGYAVIDRSGAVRVQYGDVGRVFPLASVTKLITALGVHVAIQRELMSYDQAAGPPQATIAHVLAHASGLAPEGDGTQTAARVGARRIYSNQGYEVLGHEIEAATGCSAPQWLRREVSEPLGMASVEVNGSPAHCGQGNVADLSILAQEFLDPQLLDSTTAQAMHTPAFPDLVGILPGYGRQDPNLWGLGPEIRGNKTDHWTPPTVSAQTFGHFGQSGSFVWADPMSGLAGVFLGEEPFGPWHKKNWPTLPLE</sequence>
<dbReference type="PANTHER" id="PTHR43283:SF15">
    <property type="entry name" value="CONSERVED PROTEIN"/>
    <property type="match status" value="1"/>
</dbReference>
<dbReference type="SUPFAM" id="SSF56601">
    <property type="entry name" value="beta-lactamase/transpeptidase-like"/>
    <property type="match status" value="1"/>
</dbReference>
<name>A0A6N7W7W4_9ACTO</name>
<dbReference type="Gene3D" id="3.40.710.10">
    <property type="entry name" value="DD-peptidase/beta-lactamase superfamily"/>
    <property type="match status" value="1"/>
</dbReference>
<dbReference type="RefSeq" id="WP_154545125.1">
    <property type="nucleotide sequence ID" value="NZ_VULO01000008.1"/>
</dbReference>
<accession>A0A6N7W7W4</accession>
<keyword evidence="3" id="KW-1185">Reference proteome</keyword>
<comment type="caution">
    <text evidence="2">The sequence shown here is derived from an EMBL/GenBank/DDBJ whole genome shotgun (WGS) entry which is preliminary data.</text>
</comment>
<dbReference type="Pfam" id="PF00144">
    <property type="entry name" value="Beta-lactamase"/>
    <property type="match status" value="1"/>
</dbReference>
<evidence type="ECO:0000313" key="2">
    <source>
        <dbReference type="EMBL" id="MSS84603.1"/>
    </source>
</evidence>
<dbReference type="InterPro" id="IPR012338">
    <property type="entry name" value="Beta-lactam/transpept-like"/>
</dbReference>
<gene>
    <name evidence="2" type="ORF">FYJ24_07465</name>
</gene>
<dbReference type="AlphaFoldDB" id="A0A6N7W7W4"/>
<reference evidence="2 3" key="1">
    <citation type="submission" date="2019-08" db="EMBL/GenBank/DDBJ databases">
        <title>In-depth cultivation of the pig gut microbiome towards novel bacterial diversity and tailored functional studies.</title>
        <authorList>
            <person name="Wylensek D."/>
            <person name="Hitch T.C.A."/>
            <person name="Clavel T."/>
        </authorList>
    </citation>
    <scope>NUCLEOTIDE SEQUENCE [LARGE SCALE GENOMIC DNA]</scope>
    <source>
        <strain evidence="2 3">WB03_NA08</strain>
    </source>
</reference>
<dbReference type="InterPro" id="IPR050789">
    <property type="entry name" value="Diverse_Enzym_Activities"/>
</dbReference>
<dbReference type="EMBL" id="VULO01000008">
    <property type="protein sequence ID" value="MSS84603.1"/>
    <property type="molecule type" value="Genomic_DNA"/>
</dbReference>
<evidence type="ECO:0000313" key="3">
    <source>
        <dbReference type="Proteomes" id="UP000470875"/>
    </source>
</evidence>
<proteinExistence type="predicted"/>
<protein>
    <submittedName>
        <fullName evidence="2">Beta-lactamase family protein</fullName>
    </submittedName>
</protein>
<feature type="domain" description="Beta-lactamase-related" evidence="1">
    <location>
        <begin position="27"/>
        <end position="240"/>
    </location>
</feature>
<evidence type="ECO:0000259" key="1">
    <source>
        <dbReference type="Pfam" id="PF00144"/>
    </source>
</evidence>